<dbReference type="PANTHER" id="PTHR45947">
    <property type="entry name" value="SULFOQUINOVOSYL TRANSFERASE SQD2"/>
    <property type="match status" value="1"/>
</dbReference>
<feature type="domain" description="Glycosyltransferase subfamily 4-like N-terminal" evidence="3">
    <location>
        <begin position="48"/>
        <end position="162"/>
    </location>
</feature>
<dbReference type="Gene3D" id="3.40.50.2000">
    <property type="entry name" value="Glycogen Phosphorylase B"/>
    <property type="match status" value="2"/>
</dbReference>
<dbReference type="EMBL" id="FORP01000002">
    <property type="protein sequence ID" value="SFI98434.1"/>
    <property type="molecule type" value="Genomic_DNA"/>
</dbReference>
<proteinExistence type="predicted"/>
<dbReference type="Pfam" id="PF13439">
    <property type="entry name" value="Glyco_transf_4"/>
    <property type="match status" value="1"/>
</dbReference>
<accession>A0A1I3MMS8</accession>
<evidence type="ECO:0000313" key="5">
    <source>
        <dbReference type="Proteomes" id="UP000199025"/>
    </source>
</evidence>
<dbReference type="SUPFAM" id="SSF53756">
    <property type="entry name" value="UDP-Glycosyltransferase/glycogen phosphorylase"/>
    <property type="match status" value="1"/>
</dbReference>
<evidence type="ECO:0000256" key="1">
    <source>
        <dbReference type="ARBA" id="ARBA00022676"/>
    </source>
</evidence>
<protein>
    <submittedName>
        <fullName evidence="4">Glycosyltransferase involved in cell wall bisynthesis</fullName>
    </submittedName>
</protein>
<evidence type="ECO:0000313" key="4">
    <source>
        <dbReference type="EMBL" id="SFI98434.1"/>
    </source>
</evidence>
<dbReference type="CDD" id="cd03801">
    <property type="entry name" value="GT4_PimA-like"/>
    <property type="match status" value="1"/>
</dbReference>
<evidence type="ECO:0000256" key="2">
    <source>
        <dbReference type="ARBA" id="ARBA00022679"/>
    </source>
</evidence>
<dbReference type="AlphaFoldDB" id="A0A1I3MMS8"/>
<dbReference type="Pfam" id="PF13692">
    <property type="entry name" value="Glyco_trans_1_4"/>
    <property type="match status" value="1"/>
</dbReference>
<name>A0A1I3MMS8_9PSEU</name>
<evidence type="ECO:0000259" key="3">
    <source>
        <dbReference type="Pfam" id="PF13439"/>
    </source>
</evidence>
<sequence>MGTRPAVDSLHAAFVIDAVSFGAPEAHVARLLRFLPPEVRPSLVVSREVAGFFGQRPGLRVVPSARGRSWAPGTQAVLAELAPDVVHVDLPDPTSNAAALRAATSVAPTVATLHTAGQPSAELWDVYGRLAGAFAPLRSLVRTLAELGVPAQRVHRIRPGVEIPANPVPVRTQTPVVVGAVAPLSGEQGLDLLVQAAATLVRRGRAVRVLIAGDGPERAALIDRARGLPVRFVGPVADAIPLLRRVDVFCAPARQEVPPGALLTALAHGLPCLTTAVGDAVDILAGAAAVVPPDDADALASGLERLVTDAGLRVKLARAGRELAVRDFDVRRAAAEVAETLADLSAGARAEAGRRRRSG</sequence>
<dbReference type="Proteomes" id="UP000199025">
    <property type="component" value="Unassembled WGS sequence"/>
</dbReference>
<organism evidence="4 5">
    <name type="scientific">Amycolatopsis sacchari</name>
    <dbReference type="NCBI Taxonomy" id="115433"/>
    <lineage>
        <taxon>Bacteria</taxon>
        <taxon>Bacillati</taxon>
        <taxon>Actinomycetota</taxon>
        <taxon>Actinomycetes</taxon>
        <taxon>Pseudonocardiales</taxon>
        <taxon>Pseudonocardiaceae</taxon>
        <taxon>Amycolatopsis</taxon>
    </lineage>
</organism>
<dbReference type="InterPro" id="IPR050194">
    <property type="entry name" value="Glycosyltransferase_grp1"/>
</dbReference>
<dbReference type="STRING" id="115433.SAMN05421835_102405"/>
<dbReference type="GO" id="GO:1901137">
    <property type="term" value="P:carbohydrate derivative biosynthetic process"/>
    <property type="evidence" value="ECO:0007669"/>
    <property type="project" value="UniProtKB-ARBA"/>
</dbReference>
<keyword evidence="5" id="KW-1185">Reference proteome</keyword>
<dbReference type="GO" id="GO:0016758">
    <property type="term" value="F:hexosyltransferase activity"/>
    <property type="evidence" value="ECO:0007669"/>
    <property type="project" value="TreeGrafter"/>
</dbReference>
<keyword evidence="1" id="KW-0328">Glycosyltransferase</keyword>
<gene>
    <name evidence="4" type="ORF">SAMN05421835_102405</name>
</gene>
<dbReference type="PANTHER" id="PTHR45947:SF3">
    <property type="entry name" value="SULFOQUINOVOSYL TRANSFERASE SQD2"/>
    <property type="match status" value="1"/>
</dbReference>
<dbReference type="InterPro" id="IPR028098">
    <property type="entry name" value="Glyco_trans_4-like_N"/>
</dbReference>
<keyword evidence="2 4" id="KW-0808">Transferase</keyword>
<reference evidence="4 5" key="1">
    <citation type="submission" date="2016-10" db="EMBL/GenBank/DDBJ databases">
        <authorList>
            <person name="de Groot N.N."/>
        </authorList>
    </citation>
    <scope>NUCLEOTIDE SEQUENCE [LARGE SCALE GENOMIC DNA]</scope>
    <source>
        <strain evidence="4 5">DSM 44468</strain>
    </source>
</reference>